<evidence type="ECO:0000256" key="1">
    <source>
        <dbReference type="ARBA" id="ARBA00004496"/>
    </source>
</evidence>
<dbReference type="PANTHER" id="PTHR17490">
    <property type="entry name" value="SUA5"/>
    <property type="match status" value="1"/>
</dbReference>
<gene>
    <name evidence="13" type="ORF">B1A_03089</name>
</gene>
<keyword evidence="9" id="KW-0067">ATP-binding</keyword>
<proteinExistence type="inferred from homology"/>
<dbReference type="EMBL" id="AUZX01002271">
    <property type="protein sequence ID" value="EQD77167.1"/>
    <property type="molecule type" value="Genomic_DNA"/>
</dbReference>
<dbReference type="PANTHER" id="PTHR17490:SF16">
    <property type="entry name" value="THREONYLCARBAMOYL-AMP SYNTHASE"/>
    <property type="match status" value="1"/>
</dbReference>
<keyword evidence="5" id="KW-0808">Transferase</keyword>
<dbReference type="PROSITE" id="PS51163">
    <property type="entry name" value="YRDC"/>
    <property type="match status" value="1"/>
</dbReference>
<evidence type="ECO:0000256" key="4">
    <source>
        <dbReference type="ARBA" id="ARBA00022490"/>
    </source>
</evidence>
<sequence>MTIILNLRSVSGREAAKRIRQAAQIIKNGGIVVFPTETVYGIGANALDAKACKKIYSIKGRASDNPLIVHVSSLEMASRIGEIPKKYIRILSKVWPAPLTVIVRAKKQLPKVVTGGLNTVA</sequence>
<evidence type="ECO:0000256" key="9">
    <source>
        <dbReference type="ARBA" id="ARBA00022840"/>
    </source>
</evidence>
<dbReference type="GO" id="GO:0005737">
    <property type="term" value="C:cytoplasm"/>
    <property type="evidence" value="ECO:0007669"/>
    <property type="project" value="UniProtKB-SubCell"/>
</dbReference>
<evidence type="ECO:0000259" key="12">
    <source>
        <dbReference type="PROSITE" id="PS51163"/>
    </source>
</evidence>
<evidence type="ECO:0000256" key="10">
    <source>
        <dbReference type="ARBA" id="ARBA00029774"/>
    </source>
</evidence>
<evidence type="ECO:0000313" key="13">
    <source>
        <dbReference type="EMBL" id="EQD77167.1"/>
    </source>
</evidence>
<feature type="domain" description="YrdC-like" evidence="12">
    <location>
        <begin position="16"/>
        <end position="121"/>
    </location>
</feature>
<dbReference type="InterPro" id="IPR050156">
    <property type="entry name" value="TC-AMP_synthase_SUA5"/>
</dbReference>
<organism evidence="13">
    <name type="scientific">mine drainage metagenome</name>
    <dbReference type="NCBI Taxonomy" id="410659"/>
    <lineage>
        <taxon>unclassified sequences</taxon>
        <taxon>metagenomes</taxon>
        <taxon>ecological metagenomes</taxon>
    </lineage>
</organism>
<evidence type="ECO:0000256" key="6">
    <source>
        <dbReference type="ARBA" id="ARBA00022694"/>
    </source>
</evidence>
<dbReference type="GO" id="GO:0000049">
    <property type="term" value="F:tRNA binding"/>
    <property type="evidence" value="ECO:0007669"/>
    <property type="project" value="TreeGrafter"/>
</dbReference>
<comment type="subcellular location">
    <subcellularLocation>
        <location evidence="1">Cytoplasm</location>
    </subcellularLocation>
</comment>
<comment type="catalytic activity">
    <reaction evidence="11">
        <text>L-threonine + hydrogencarbonate + ATP = L-threonylcarbamoyladenylate + diphosphate + H2O</text>
        <dbReference type="Rhea" id="RHEA:36407"/>
        <dbReference type="ChEBI" id="CHEBI:15377"/>
        <dbReference type="ChEBI" id="CHEBI:17544"/>
        <dbReference type="ChEBI" id="CHEBI:30616"/>
        <dbReference type="ChEBI" id="CHEBI:33019"/>
        <dbReference type="ChEBI" id="CHEBI:57926"/>
        <dbReference type="ChEBI" id="CHEBI:73682"/>
        <dbReference type="EC" id="2.7.7.87"/>
    </reaction>
</comment>
<keyword evidence="6" id="KW-0819">tRNA processing</keyword>
<dbReference type="GO" id="GO:0003725">
    <property type="term" value="F:double-stranded RNA binding"/>
    <property type="evidence" value="ECO:0007669"/>
    <property type="project" value="InterPro"/>
</dbReference>
<evidence type="ECO:0000256" key="2">
    <source>
        <dbReference type="ARBA" id="ARBA00007663"/>
    </source>
</evidence>
<evidence type="ECO:0000256" key="8">
    <source>
        <dbReference type="ARBA" id="ARBA00022741"/>
    </source>
</evidence>
<feature type="non-terminal residue" evidence="13">
    <location>
        <position position="121"/>
    </location>
</feature>
<protein>
    <recommendedName>
        <fullName evidence="10">L-threonylcarbamoyladenylate synthase</fullName>
        <ecNumber evidence="3">2.7.7.87</ecNumber>
    </recommendedName>
    <alternativeName>
        <fullName evidence="10">L-threonylcarbamoyladenylate synthase</fullName>
    </alternativeName>
</protein>
<dbReference type="AlphaFoldDB" id="T1C598"/>
<dbReference type="SUPFAM" id="SSF55821">
    <property type="entry name" value="YrdC/RibB"/>
    <property type="match status" value="1"/>
</dbReference>
<dbReference type="GO" id="GO:0008033">
    <property type="term" value="P:tRNA processing"/>
    <property type="evidence" value="ECO:0007669"/>
    <property type="project" value="UniProtKB-KW"/>
</dbReference>
<comment type="similarity">
    <text evidence="2">Belongs to the SUA5 family.</text>
</comment>
<evidence type="ECO:0000256" key="3">
    <source>
        <dbReference type="ARBA" id="ARBA00012584"/>
    </source>
</evidence>
<reference evidence="13" key="2">
    <citation type="journal article" date="2014" name="ISME J.">
        <title>Microbial stratification in low pH oxic and suboxic macroscopic growths along an acid mine drainage.</title>
        <authorList>
            <person name="Mendez-Garcia C."/>
            <person name="Mesa V."/>
            <person name="Sprenger R.R."/>
            <person name="Richter M."/>
            <person name="Diez M.S."/>
            <person name="Solano J."/>
            <person name="Bargiela R."/>
            <person name="Golyshina O.V."/>
            <person name="Manteca A."/>
            <person name="Ramos J.L."/>
            <person name="Gallego J.R."/>
            <person name="Llorente I."/>
            <person name="Martins Dos Santos V.A."/>
            <person name="Jensen O.N."/>
            <person name="Pelaez A.I."/>
            <person name="Sanchez J."/>
            <person name="Ferrer M."/>
        </authorList>
    </citation>
    <scope>NUCLEOTIDE SEQUENCE</scope>
</reference>
<keyword evidence="8" id="KW-0547">Nucleotide-binding</keyword>
<name>T1C598_9ZZZZ</name>
<keyword evidence="4" id="KW-0963">Cytoplasm</keyword>
<evidence type="ECO:0000256" key="5">
    <source>
        <dbReference type="ARBA" id="ARBA00022679"/>
    </source>
</evidence>
<dbReference type="InterPro" id="IPR017945">
    <property type="entry name" value="DHBP_synth_RibB-like_a/b_dom"/>
</dbReference>
<keyword evidence="7" id="KW-0548">Nucleotidyltransferase</keyword>
<reference evidence="13" key="1">
    <citation type="submission" date="2013-08" db="EMBL/GenBank/DDBJ databases">
        <authorList>
            <person name="Mendez C."/>
            <person name="Richter M."/>
            <person name="Ferrer M."/>
            <person name="Sanchez J."/>
        </authorList>
    </citation>
    <scope>NUCLEOTIDE SEQUENCE</scope>
</reference>
<dbReference type="Gene3D" id="3.90.870.10">
    <property type="entry name" value="DHBP synthase"/>
    <property type="match status" value="1"/>
</dbReference>
<dbReference type="GO" id="GO:0006450">
    <property type="term" value="P:regulation of translational fidelity"/>
    <property type="evidence" value="ECO:0007669"/>
    <property type="project" value="TreeGrafter"/>
</dbReference>
<accession>T1C598</accession>
<dbReference type="GO" id="GO:0061710">
    <property type="term" value="F:L-threonylcarbamoyladenylate synthase"/>
    <property type="evidence" value="ECO:0007669"/>
    <property type="project" value="UniProtKB-EC"/>
</dbReference>
<dbReference type="GO" id="GO:0005524">
    <property type="term" value="F:ATP binding"/>
    <property type="evidence" value="ECO:0007669"/>
    <property type="project" value="UniProtKB-KW"/>
</dbReference>
<evidence type="ECO:0000256" key="7">
    <source>
        <dbReference type="ARBA" id="ARBA00022695"/>
    </source>
</evidence>
<dbReference type="Pfam" id="PF01300">
    <property type="entry name" value="Sua5_yciO_yrdC"/>
    <property type="match status" value="1"/>
</dbReference>
<comment type="caution">
    <text evidence="13">The sequence shown here is derived from an EMBL/GenBank/DDBJ whole genome shotgun (WGS) entry which is preliminary data.</text>
</comment>
<dbReference type="InterPro" id="IPR006070">
    <property type="entry name" value="Sua5-like_dom"/>
</dbReference>
<dbReference type="EC" id="2.7.7.87" evidence="3"/>
<evidence type="ECO:0000256" key="11">
    <source>
        <dbReference type="ARBA" id="ARBA00048366"/>
    </source>
</evidence>